<dbReference type="InterPro" id="IPR032675">
    <property type="entry name" value="LRR_dom_sf"/>
</dbReference>
<dbReference type="OrthoDB" id="3071568at2759"/>
<gene>
    <name evidence="2" type="ORF">CVT25_000592</name>
</gene>
<proteinExistence type="predicted"/>
<dbReference type="InParanoid" id="A0A409XM12"/>
<reference evidence="2 3" key="1">
    <citation type="journal article" date="2018" name="Evol. Lett.">
        <title>Horizontal gene cluster transfer increased hallucinogenic mushroom diversity.</title>
        <authorList>
            <person name="Reynolds H.T."/>
            <person name="Vijayakumar V."/>
            <person name="Gluck-Thaler E."/>
            <person name="Korotkin H.B."/>
            <person name="Matheny P.B."/>
            <person name="Slot J.C."/>
        </authorList>
    </citation>
    <scope>NUCLEOTIDE SEQUENCE [LARGE SCALE GENOMIC DNA]</scope>
    <source>
        <strain evidence="2 3">2631</strain>
    </source>
</reference>
<dbReference type="Proteomes" id="UP000283269">
    <property type="component" value="Unassembled WGS sequence"/>
</dbReference>
<dbReference type="AlphaFoldDB" id="A0A409XM12"/>
<dbReference type="STRING" id="93625.A0A409XM12"/>
<name>A0A409XM12_PSICY</name>
<evidence type="ECO:0000313" key="2">
    <source>
        <dbReference type="EMBL" id="PPQ91767.1"/>
    </source>
</evidence>
<organism evidence="2 3">
    <name type="scientific">Psilocybe cyanescens</name>
    <dbReference type="NCBI Taxonomy" id="93625"/>
    <lineage>
        <taxon>Eukaryota</taxon>
        <taxon>Fungi</taxon>
        <taxon>Dikarya</taxon>
        <taxon>Basidiomycota</taxon>
        <taxon>Agaricomycotina</taxon>
        <taxon>Agaricomycetes</taxon>
        <taxon>Agaricomycetidae</taxon>
        <taxon>Agaricales</taxon>
        <taxon>Agaricineae</taxon>
        <taxon>Strophariaceae</taxon>
        <taxon>Psilocybe</taxon>
    </lineage>
</organism>
<accession>A0A409XM12</accession>
<keyword evidence="3" id="KW-1185">Reference proteome</keyword>
<feature type="region of interest" description="Disordered" evidence="1">
    <location>
        <begin position="74"/>
        <end position="96"/>
    </location>
</feature>
<protein>
    <submittedName>
        <fullName evidence="2">Uncharacterized protein</fullName>
    </submittedName>
</protein>
<comment type="caution">
    <text evidence="2">The sequence shown here is derived from an EMBL/GenBank/DDBJ whole genome shotgun (WGS) entry which is preliminary data.</text>
</comment>
<evidence type="ECO:0000313" key="3">
    <source>
        <dbReference type="Proteomes" id="UP000283269"/>
    </source>
</evidence>
<evidence type="ECO:0000256" key="1">
    <source>
        <dbReference type="SAM" id="MobiDB-lite"/>
    </source>
</evidence>
<sequence length="651" mass="73289">MRMHRDTVDIVADIAVVNIVADTAPVDTVLAGTARAGTARAGTSAAADTDIVFKTSKISMAELILAAASQSNGPINKNDESHIQPRPALSKPNLSLAKSHDPSLLTFMRRLPVELIQKIFIQSRSPCFDEHQSMWMSRSQLPWALTQVCHSWRQISLSTPELWKQLPTLELQQMYTRNGAYLDYLNEVLKRSKNLPIDIHINSCSSTDLPLPVLDILLQHSERWGMLRLEACHAIMPLLQPAKGRLTSLRRLTLVFRWDWEFHSAPSHELFQDAPALNDVYLENSTGDFILPPGQLISYHQCRNRLSEIPTSSKMSLTSLTLDGVTPTSWLPSITLPFLASLKITQRPGVAIPQCTWFFDNVTLPALTVLTINETTDEIVKSVQLMIARSHSPCKLEDLAFQWVPISPVSFTNLLEQTPLLKFLSIPLPPLQDLHALIFDSSRPHLIPHLRELYLSAQRITEETKNVLINLASSRCGPQPIPTCEDLLPMHVGDSQFEKLSLSFPSTAIAEQHLYGFEGWKESDACAQLKRFETLLFNILPEVYRRPNPRRHRLDLERKNRVSALLDQIEVLVIEDPKDLAVRFSSPSLAFNLMGKDFDGLSKQAERILSSWEPLFRVGIECNQWTICFGTLVHLTKSVPQPVYLSTSTST</sequence>
<dbReference type="Gene3D" id="3.80.10.10">
    <property type="entry name" value="Ribonuclease Inhibitor"/>
    <property type="match status" value="1"/>
</dbReference>
<dbReference type="EMBL" id="NHYD01001250">
    <property type="protein sequence ID" value="PPQ91767.1"/>
    <property type="molecule type" value="Genomic_DNA"/>
</dbReference>
<dbReference type="SUPFAM" id="SSF52047">
    <property type="entry name" value="RNI-like"/>
    <property type="match status" value="1"/>
</dbReference>